<evidence type="ECO:0000313" key="4">
    <source>
        <dbReference type="Proteomes" id="UP001625389"/>
    </source>
</evidence>
<dbReference type="PANTHER" id="PTHR16222">
    <property type="entry name" value="ADP-RIBOSYLGLYCOHYDROLASE"/>
    <property type="match status" value="1"/>
</dbReference>
<evidence type="ECO:0000313" key="3">
    <source>
        <dbReference type="EMBL" id="MFL2030247.1"/>
    </source>
</evidence>
<dbReference type="Pfam" id="PF03747">
    <property type="entry name" value="ADP_ribosyl_GH"/>
    <property type="match status" value="1"/>
</dbReference>
<evidence type="ECO:0000256" key="1">
    <source>
        <dbReference type="ARBA" id="ARBA00010702"/>
    </source>
</evidence>
<dbReference type="EMBL" id="JBGQPK010000074">
    <property type="protein sequence ID" value="MFL2030247.1"/>
    <property type="molecule type" value="Genomic_DNA"/>
</dbReference>
<reference evidence="3 4" key="1">
    <citation type="submission" date="2024-08" db="EMBL/GenBank/DDBJ databases">
        <authorList>
            <person name="Arias E."/>
        </authorList>
    </citation>
    <scope>NUCLEOTIDE SEQUENCE [LARGE SCALE GENOMIC DNA]</scope>
    <source>
        <strain evidence="3 4">FAM 25317</strain>
    </source>
</reference>
<dbReference type="InterPro" id="IPR005502">
    <property type="entry name" value="Ribosyl_crysJ1"/>
</dbReference>
<protein>
    <submittedName>
        <fullName evidence="3">ADP-ribosylglycohydrolase family protein</fullName>
    </submittedName>
</protein>
<proteinExistence type="inferred from homology"/>
<dbReference type="InterPro" id="IPR050792">
    <property type="entry name" value="ADP-ribosylglycohydrolase"/>
</dbReference>
<dbReference type="InterPro" id="IPR036705">
    <property type="entry name" value="Ribosyl_crysJ1_sf"/>
</dbReference>
<gene>
    <name evidence="3" type="ORF">ACEN34_11580</name>
</gene>
<accession>A0ABW8UEN6</accession>
<dbReference type="Gene3D" id="1.10.4080.10">
    <property type="entry name" value="ADP-ribosylation/Crystallin J1"/>
    <property type="match status" value="1"/>
</dbReference>
<keyword evidence="4" id="KW-1185">Reference proteome</keyword>
<keyword evidence="2" id="KW-0378">Hydrolase</keyword>
<comment type="caution">
    <text evidence="3">The sequence shown here is derived from an EMBL/GenBank/DDBJ whole genome shotgun (WGS) entry which is preliminary data.</text>
</comment>
<name>A0ABW8UEN6_9LACO</name>
<evidence type="ECO:0000256" key="2">
    <source>
        <dbReference type="ARBA" id="ARBA00022801"/>
    </source>
</evidence>
<dbReference type="PANTHER" id="PTHR16222:SF24">
    <property type="entry name" value="ADP-RIBOSYLHYDROLASE ARH3"/>
    <property type="match status" value="1"/>
</dbReference>
<dbReference type="SUPFAM" id="SSF101478">
    <property type="entry name" value="ADP-ribosylglycohydrolase"/>
    <property type="match status" value="1"/>
</dbReference>
<dbReference type="Proteomes" id="UP001625389">
    <property type="component" value="Unassembled WGS sequence"/>
</dbReference>
<organism evidence="3 4">
    <name type="scientific">Loigolactobacillus zhaoyuanensis</name>
    <dbReference type="NCBI Taxonomy" id="2486017"/>
    <lineage>
        <taxon>Bacteria</taxon>
        <taxon>Bacillati</taxon>
        <taxon>Bacillota</taxon>
        <taxon>Bacilli</taxon>
        <taxon>Lactobacillales</taxon>
        <taxon>Lactobacillaceae</taxon>
        <taxon>Loigolactobacillus</taxon>
    </lineage>
</organism>
<dbReference type="RefSeq" id="WP_407137710.1">
    <property type="nucleotide sequence ID" value="NZ_JBGQPK010000074.1"/>
</dbReference>
<sequence>MQLTQRQLKQFIYAGLVGDALDVPVEFKPRDSYRIDAMLGFGTYDQPAGSWSDDSSLTLCLMENLTENGSMVTLFDKMLAYMTTGKYTPNHELFDIGNATRRAIFNYSKGVSPLECGDCSEFANGNGAIMRIAPLAIILLTEKDFKKRSTMIREYTILTHAHERSVIGSVIYVELLRELLLGTELTVVLGTLQQRLQLVGFTEVELAKYQCIFDQDFGKLPRAAIKSSGYVIDSLAAAIWCNLVAHDFQEVTLLAVNLGEDTDTVAQLAAMINVSQKLETVIPDQWQQALIIPPEIHTIITDFTEKFGD</sequence>
<comment type="similarity">
    <text evidence="1">Belongs to the ADP-ribosylglycohydrolase family.</text>
</comment>